<sequence>YRLCGLIYFGKFHFTCRVVDRHGDVWFHDGMKTGTNLVPEGNVLSLDSSLLQKAGKRRVSVLVYTRM</sequence>
<dbReference type="OrthoDB" id="2717759at2759"/>
<reference evidence="2" key="1">
    <citation type="journal article" date="2012" name="Science">
        <title>The Paleozoic origin of enzymatic lignin decomposition reconstructed from 31 fungal genomes.</title>
        <authorList>
            <person name="Floudas D."/>
            <person name="Binder M."/>
            <person name="Riley R."/>
            <person name="Barry K."/>
            <person name="Blanchette R.A."/>
            <person name="Henrissat B."/>
            <person name="Martinez A.T."/>
            <person name="Otillar R."/>
            <person name="Spatafora J.W."/>
            <person name="Yadav J.S."/>
            <person name="Aerts A."/>
            <person name="Benoit I."/>
            <person name="Boyd A."/>
            <person name="Carlson A."/>
            <person name="Copeland A."/>
            <person name="Coutinho P.M."/>
            <person name="de Vries R.P."/>
            <person name="Ferreira P."/>
            <person name="Findley K."/>
            <person name="Foster B."/>
            <person name="Gaskell J."/>
            <person name="Glotzer D."/>
            <person name="Gorecki P."/>
            <person name="Heitman J."/>
            <person name="Hesse C."/>
            <person name="Hori C."/>
            <person name="Igarashi K."/>
            <person name="Jurgens J.A."/>
            <person name="Kallen N."/>
            <person name="Kersten P."/>
            <person name="Kohler A."/>
            <person name="Kuees U."/>
            <person name="Kumar T.K.A."/>
            <person name="Kuo A."/>
            <person name="LaButti K."/>
            <person name="Larrondo L.F."/>
            <person name="Lindquist E."/>
            <person name="Ling A."/>
            <person name="Lombard V."/>
            <person name="Lucas S."/>
            <person name="Lundell T."/>
            <person name="Martin R."/>
            <person name="McLaughlin D.J."/>
            <person name="Morgenstern I."/>
            <person name="Morin E."/>
            <person name="Murat C."/>
            <person name="Nagy L.G."/>
            <person name="Nolan M."/>
            <person name="Ohm R.A."/>
            <person name="Patyshakuliyeva A."/>
            <person name="Rokas A."/>
            <person name="Ruiz-Duenas F.J."/>
            <person name="Sabat G."/>
            <person name="Salamov A."/>
            <person name="Samejima M."/>
            <person name="Schmutz J."/>
            <person name="Slot J.C."/>
            <person name="St John F."/>
            <person name="Stenlid J."/>
            <person name="Sun H."/>
            <person name="Sun S."/>
            <person name="Syed K."/>
            <person name="Tsang A."/>
            <person name="Wiebenga A."/>
            <person name="Young D."/>
            <person name="Pisabarro A."/>
            <person name="Eastwood D.C."/>
            <person name="Martin F."/>
            <person name="Cullen D."/>
            <person name="Grigoriev I.V."/>
            <person name="Hibbett D.S."/>
        </authorList>
    </citation>
    <scope>NUCLEOTIDE SEQUENCE [LARGE SCALE GENOMIC DNA]</scope>
    <source>
        <strain evidence="2">FP-101664</strain>
    </source>
</reference>
<dbReference type="AlphaFoldDB" id="R7S8P6"/>
<evidence type="ECO:0000313" key="2">
    <source>
        <dbReference type="Proteomes" id="UP000054317"/>
    </source>
</evidence>
<dbReference type="Proteomes" id="UP000054317">
    <property type="component" value="Unassembled WGS sequence"/>
</dbReference>
<dbReference type="GeneID" id="19406626"/>
<dbReference type="OMA" id="CGERISQ"/>
<gene>
    <name evidence="1" type="ORF">TRAVEDRAFT_100788</name>
</gene>
<dbReference type="KEGG" id="tvs:TRAVEDRAFT_100788"/>
<organism evidence="1 2">
    <name type="scientific">Trametes versicolor (strain FP-101664)</name>
    <name type="common">White-rot fungus</name>
    <name type="synonym">Coriolus versicolor</name>
    <dbReference type="NCBI Taxonomy" id="717944"/>
    <lineage>
        <taxon>Eukaryota</taxon>
        <taxon>Fungi</taxon>
        <taxon>Dikarya</taxon>
        <taxon>Basidiomycota</taxon>
        <taxon>Agaricomycotina</taxon>
        <taxon>Agaricomycetes</taxon>
        <taxon>Polyporales</taxon>
        <taxon>Polyporaceae</taxon>
        <taxon>Trametes</taxon>
    </lineage>
</organism>
<keyword evidence="2" id="KW-1185">Reference proteome</keyword>
<feature type="non-terminal residue" evidence="1">
    <location>
        <position position="67"/>
    </location>
</feature>
<proteinExistence type="predicted"/>
<accession>R7S8P6</accession>
<feature type="non-terminal residue" evidence="1">
    <location>
        <position position="1"/>
    </location>
</feature>
<protein>
    <submittedName>
        <fullName evidence="1">Uncharacterized protein</fullName>
    </submittedName>
</protein>
<dbReference type="RefSeq" id="XP_008045778.1">
    <property type="nucleotide sequence ID" value="XM_008047587.2"/>
</dbReference>
<dbReference type="EMBL" id="JH711840">
    <property type="protein sequence ID" value="EIW51339.1"/>
    <property type="molecule type" value="Genomic_DNA"/>
</dbReference>
<evidence type="ECO:0000313" key="1">
    <source>
        <dbReference type="EMBL" id="EIW51339.1"/>
    </source>
</evidence>
<name>R7S8P6_TRAVS</name>